<proteinExistence type="predicted"/>
<sequence length="190" mass="20392">MSTPGMTLGVDLERSLDAPVRVCMPVQPSVQSDAEQRCHLGSIRIDFMDTHPAYCTANSRAFCYARCEILGKMMSKMLRGTAAVALTATRSMADTGEETILIVCNGIVIGRVSGDTAAILASAIAAGELALMGGRAPSWSEADFDIFLLGPRKEATESEWTSRLSSRCNGFEPHVWAEKRDCSSGSCECC</sequence>
<gene>
    <name evidence="1" type="ORF">CLEP1334_LOCUS26955</name>
</gene>
<reference evidence="1" key="1">
    <citation type="submission" date="2021-01" db="EMBL/GenBank/DDBJ databases">
        <authorList>
            <person name="Corre E."/>
            <person name="Pelletier E."/>
            <person name="Niang G."/>
            <person name="Scheremetjew M."/>
            <person name="Finn R."/>
            <person name="Kale V."/>
            <person name="Holt S."/>
            <person name="Cochrane G."/>
            <person name="Meng A."/>
            <person name="Brown T."/>
            <person name="Cohen L."/>
        </authorList>
    </citation>
    <scope>NUCLEOTIDE SEQUENCE</scope>
    <source>
        <strain evidence="1">RCC1130</strain>
    </source>
</reference>
<evidence type="ECO:0000313" key="1">
    <source>
        <dbReference type="EMBL" id="CAD8551665.1"/>
    </source>
</evidence>
<dbReference type="AlphaFoldDB" id="A0A7S0JIB3"/>
<organism evidence="1">
    <name type="scientific">Calcidiscus leptoporus</name>
    <dbReference type="NCBI Taxonomy" id="127549"/>
    <lineage>
        <taxon>Eukaryota</taxon>
        <taxon>Haptista</taxon>
        <taxon>Haptophyta</taxon>
        <taxon>Prymnesiophyceae</taxon>
        <taxon>Coccolithales</taxon>
        <taxon>Calcidiscaceae</taxon>
        <taxon>Calcidiscus</taxon>
    </lineage>
</organism>
<accession>A0A7S0JIB3</accession>
<protein>
    <submittedName>
        <fullName evidence="1">Uncharacterized protein</fullName>
    </submittedName>
</protein>
<dbReference type="EMBL" id="HBER01053964">
    <property type="protein sequence ID" value="CAD8551665.1"/>
    <property type="molecule type" value="Transcribed_RNA"/>
</dbReference>
<name>A0A7S0JIB3_9EUKA</name>